<dbReference type="GO" id="GO:0007165">
    <property type="term" value="P:signal transduction"/>
    <property type="evidence" value="ECO:0007669"/>
    <property type="project" value="TreeGrafter"/>
</dbReference>
<dbReference type="Proteomes" id="UP000224006">
    <property type="component" value="Unassembled WGS sequence"/>
</dbReference>
<dbReference type="InterPro" id="IPR011009">
    <property type="entry name" value="Kinase-like_dom_sf"/>
</dbReference>
<proteinExistence type="predicted"/>
<dbReference type="PANTHER" id="PTHR43895">
    <property type="entry name" value="CALCIUM/CALMODULIN-DEPENDENT PROTEIN KINASE KINASE-RELATED"/>
    <property type="match status" value="1"/>
</dbReference>
<evidence type="ECO:0000256" key="8">
    <source>
        <dbReference type="ARBA" id="ARBA00048679"/>
    </source>
</evidence>
<dbReference type="GeneID" id="40307644"/>
<dbReference type="EMBL" id="NWUJ01000014">
    <property type="protein sequence ID" value="PFH31618.1"/>
    <property type="molecule type" value="Genomic_DNA"/>
</dbReference>
<dbReference type="PROSITE" id="PS50011">
    <property type="entry name" value="PROTEIN_KINASE_DOM"/>
    <property type="match status" value="1"/>
</dbReference>
<evidence type="ECO:0000256" key="1">
    <source>
        <dbReference type="ARBA" id="ARBA00012513"/>
    </source>
</evidence>
<evidence type="ECO:0000256" key="6">
    <source>
        <dbReference type="ARBA" id="ARBA00022840"/>
    </source>
</evidence>
<keyword evidence="6" id="KW-0067">ATP-binding</keyword>
<dbReference type="GO" id="GO:0005524">
    <property type="term" value="F:ATP binding"/>
    <property type="evidence" value="ECO:0007669"/>
    <property type="project" value="UniProtKB-KW"/>
</dbReference>
<protein>
    <recommendedName>
        <fullName evidence="1">non-specific serine/threonine protein kinase</fullName>
        <ecNumber evidence="1">2.7.11.1</ecNumber>
    </recommendedName>
</protein>
<keyword evidence="5 11" id="KW-0418">Kinase</keyword>
<evidence type="ECO:0000256" key="2">
    <source>
        <dbReference type="ARBA" id="ARBA00022527"/>
    </source>
</evidence>
<evidence type="ECO:0000256" key="4">
    <source>
        <dbReference type="ARBA" id="ARBA00022741"/>
    </source>
</evidence>
<keyword evidence="3" id="KW-0808">Transferase</keyword>
<accession>A0A2A9LYV1</accession>
<dbReference type="KEGG" id="bbes:BESB_025920"/>
<keyword evidence="4" id="KW-0547">Nucleotide-binding</keyword>
<evidence type="ECO:0000256" key="7">
    <source>
        <dbReference type="ARBA" id="ARBA00047899"/>
    </source>
</evidence>
<dbReference type="InterPro" id="IPR000719">
    <property type="entry name" value="Prot_kinase_dom"/>
</dbReference>
<dbReference type="AlphaFoldDB" id="A0A2A9LYV1"/>
<comment type="caution">
    <text evidence="11">The sequence shown here is derived from an EMBL/GenBank/DDBJ whole genome shotgun (WGS) entry which is preliminary data.</text>
</comment>
<dbReference type="STRING" id="94643.A0A2A9LYV1"/>
<dbReference type="Gene3D" id="1.10.510.10">
    <property type="entry name" value="Transferase(Phosphotransferase) domain 1"/>
    <property type="match status" value="1"/>
</dbReference>
<reference evidence="11 12" key="1">
    <citation type="submission" date="2017-09" db="EMBL/GenBank/DDBJ databases">
        <title>Genome sequencing of Besnoitia besnoiti strain Bb-Ger1.</title>
        <authorList>
            <person name="Schares G."/>
            <person name="Venepally P."/>
            <person name="Lorenzi H.A."/>
        </authorList>
    </citation>
    <scope>NUCLEOTIDE SEQUENCE [LARGE SCALE GENOMIC DNA]</scope>
    <source>
        <strain evidence="11 12">Bb-Ger1</strain>
    </source>
</reference>
<feature type="region of interest" description="Disordered" evidence="9">
    <location>
        <begin position="206"/>
        <end position="261"/>
    </location>
</feature>
<dbReference type="RefSeq" id="XP_029215627.1">
    <property type="nucleotide sequence ID" value="XM_029361272.1"/>
</dbReference>
<evidence type="ECO:0000313" key="11">
    <source>
        <dbReference type="EMBL" id="PFH31618.1"/>
    </source>
</evidence>
<feature type="region of interest" description="Disordered" evidence="9">
    <location>
        <begin position="128"/>
        <end position="177"/>
    </location>
</feature>
<dbReference type="EC" id="2.7.11.1" evidence="1"/>
<dbReference type="VEuPathDB" id="ToxoDB:BESB_025920"/>
<feature type="domain" description="Protein kinase" evidence="10">
    <location>
        <begin position="315"/>
        <end position="642"/>
    </location>
</feature>
<feature type="compositionally biased region" description="Basic and acidic residues" evidence="9">
    <location>
        <begin position="142"/>
        <end position="151"/>
    </location>
</feature>
<dbReference type="GO" id="GO:0004674">
    <property type="term" value="F:protein serine/threonine kinase activity"/>
    <property type="evidence" value="ECO:0007669"/>
    <property type="project" value="UniProtKB-KW"/>
</dbReference>
<keyword evidence="2" id="KW-0723">Serine/threonine-protein kinase</keyword>
<name>A0A2A9LYV1_BESBE</name>
<evidence type="ECO:0000256" key="9">
    <source>
        <dbReference type="SAM" id="MobiDB-lite"/>
    </source>
</evidence>
<dbReference type="SMART" id="SM00220">
    <property type="entry name" value="S_TKc"/>
    <property type="match status" value="1"/>
</dbReference>
<keyword evidence="12" id="KW-1185">Reference proteome</keyword>
<feature type="region of interest" description="Disordered" evidence="9">
    <location>
        <begin position="1"/>
        <end position="40"/>
    </location>
</feature>
<dbReference type="SUPFAM" id="SSF56112">
    <property type="entry name" value="Protein kinase-like (PK-like)"/>
    <property type="match status" value="1"/>
</dbReference>
<sequence>MRRHLRTDATAPADHRGRARRSTPRGRTQQTAARRPNIGGAYSRFEYVRSPAGFSSAPLPAPHSWALASPSQSRPVSWAVDSAAVASPSDAPSSGFASSEFRAKSFHRSERKVSLGDVHALDKLYPLQTSLDDGDNPAAVDSAKKSPEHGWIDQGSSFPTVAGLPSEGSGGASLRQWADLSQPERVKRSELTLGQAALAQILAVQRPSATRPSEQPLVSVEGSTSVRGARGGSRQLPGKNRIPQISSLYPIPEQDRQSTFPAGNRRSFVEMAEETGASSPAPFSENPALAASIDRLLPPQMSYTVHGPGQKVLTLTRAALLGIGNIGIVVEFVDPSTEARHAAKLFYKEVAPTTGSYSAAVDAVQRRLERETAGLKALDAKAKSVADLVKGGFMASAGTHKLVATAGAGGQLLGTNLIDPNYSGLPGHQLLILTSFILLPLVGPSLASLRDDAYTDEALKYLFYRLATSVAALHTDGLIHGNIRASSILLNAASGEAVLSNFAAVTPTGSALAARECLHPTQFDPQRVQAFFDSGAHLPATEELDSWNLGQTLFQLVCGSKRSAWGLTQTYSTLASELTGDSATEKYCREFIRVVNRATFDSFCPALTGVKSQLLRLVKLLLDPARDTRRTVHQLVEQHPFFRVVEDE</sequence>
<comment type="catalytic activity">
    <reaction evidence="8">
        <text>L-seryl-[protein] + ATP = O-phospho-L-seryl-[protein] + ADP + H(+)</text>
        <dbReference type="Rhea" id="RHEA:17989"/>
        <dbReference type="Rhea" id="RHEA-COMP:9863"/>
        <dbReference type="Rhea" id="RHEA-COMP:11604"/>
        <dbReference type="ChEBI" id="CHEBI:15378"/>
        <dbReference type="ChEBI" id="CHEBI:29999"/>
        <dbReference type="ChEBI" id="CHEBI:30616"/>
        <dbReference type="ChEBI" id="CHEBI:83421"/>
        <dbReference type="ChEBI" id="CHEBI:456216"/>
        <dbReference type="EC" id="2.7.11.1"/>
    </reaction>
</comment>
<evidence type="ECO:0000256" key="3">
    <source>
        <dbReference type="ARBA" id="ARBA00022679"/>
    </source>
</evidence>
<organism evidence="11 12">
    <name type="scientific">Besnoitia besnoiti</name>
    <name type="common">Apicomplexan protozoan</name>
    <dbReference type="NCBI Taxonomy" id="94643"/>
    <lineage>
        <taxon>Eukaryota</taxon>
        <taxon>Sar</taxon>
        <taxon>Alveolata</taxon>
        <taxon>Apicomplexa</taxon>
        <taxon>Conoidasida</taxon>
        <taxon>Coccidia</taxon>
        <taxon>Eucoccidiorida</taxon>
        <taxon>Eimeriorina</taxon>
        <taxon>Sarcocystidae</taxon>
        <taxon>Besnoitia</taxon>
    </lineage>
</organism>
<dbReference type="PANTHER" id="PTHR43895:SF32">
    <property type="entry name" value="SERINE_THREONINE-PROTEIN KINASE CHK1"/>
    <property type="match status" value="1"/>
</dbReference>
<evidence type="ECO:0000259" key="10">
    <source>
        <dbReference type="PROSITE" id="PS50011"/>
    </source>
</evidence>
<evidence type="ECO:0000313" key="12">
    <source>
        <dbReference type="Proteomes" id="UP000224006"/>
    </source>
</evidence>
<dbReference type="OrthoDB" id="331561at2759"/>
<gene>
    <name evidence="11" type="ORF">BESB_025920</name>
</gene>
<evidence type="ECO:0000256" key="5">
    <source>
        <dbReference type="ARBA" id="ARBA00022777"/>
    </source>
</evidence>
<comment type="catalytic activity">
    <reaction evidence="7">
        <text>L-threonyl-[protein] + ATP = O-phospho-L-threonyl-[protein] + ADP + H(+)</text>
        <dbReference type="Rhea" id="RHEA:46608"/>
        <dbReference type="Rhea" id="RHEA-COMP:11060"/>
        <dbReference type="Rhea" id="RHEA-COMP:11605"/>
        <dbReference type="ChEBI" id="CHEBI:15378"/>
        <dbReference type="ChEBI" id="CHEBI:30013"/>
        <dbReference type="ChEBI" id="CHEBI:30616"/>
        <dbReference type="ChEBI" id="CHEBI:61977"/>
        <dbReference type="ChEBI" id="CHEBI:456216"/>
        <dbReference type="EC" id="2.7.11.1"/>
    </reaction>
</comment>